<keyword evidence="10 11" id="KW-0472">Membrane</keyword>
<proteinExistence type="inferred from homology"/>
<comment type="caution">
    <text evidence="11">Lacks conserved residue(s) required for the propagation of feature annotation.</text>
</comment>
<feature type="transmembrane region" description="Helical" evidence="11">
    <location>
        <begin position="112"/>
        <end position="133"/>
    </location>
</feature>
<evidence type="ECO:0000256" key="1">
    <source>
        <dbReference type="ARBA" id="ARBA00004141"/>
    </source>
</evidence>
<organism evidence="12 13">
    <name type="scientific">Punica granatum</name>
    <name type="common">Pomegranate</name>
    <dbReference type="NCBI Taxonomy" id="22663"/>
    <lineage>
        <taxon>Eukaryota</taxon>
        <taxon>Viridiplantae</taxon>
        <taxon>Streptophyta</taxon>
        <taxon>Embryophyta</taxon>
        <taxon>Tracheophyta</taxon>
        <taxon>Spermatophyta</taxon>
        <taxon>Magnoliopsida</taxon>
        <taxon>eudicotyledons</taxon>
        <taxon>Gunneridae</taxon>
        <taxon>Pentapetalae</taxon>
        <taxon>rosids</taxon>
        <taxon>malvids</taxon>
        <taxon>Myrtales</taxon>
        <taxon>Lythraceae</taxon>
        <taxon>Punica</taxon>
    </lineage>
</organism>
<dbReference type="InterPro" id="IPR024034">
    <property type="entry name" value="ATPase_F1/V1_b/a_C"/>
</dbReference>
<evidence type="ECO:0000256" key="10">
    <source>
        <dbReference type="ARBA" id="ARBA00023136"/>
    </source>
</evidence>
<evidence type="ECO:0000313" key="13">
    <source>
        <dbReference type="Proteomes" id="UP000197138"/>
    </source>
</evidence>
<dbReference type="GO" id="GO:0006811">
    <property type="term" value="P:monoatomic ion transport"/>
    <property type="evidence" value="ECO:0007669"/>
    <property type="project" value="UniProtKB-KW"/>
</dbReference>
<dbReference type="GO" id="GO:0016020">
    <property type="term" value="C:membrane"/>
    <property type="evidence" value="ECO:0007669"/>
    <property type="project" value="UniProtKB-SubCell"/>
</dbReference>
<evidence type="ECO:0000256" key="3">
    <source>
        <dbReference type="ARBA" id="ARBA00010199"/>
    </source>
</evidence>
<dbReference type="Proteomes" id="UP000197138">
    <property type="component" value="Unassembled WGS sequence"/>
</dbReference>
<dbReference type="Pfam" id="PF01554">
    <property type="entry name" value="MatE"/>
    <property type="match status" value="2"/>
</dbReference>
<dbReference type="GO" id="GO:0015297">
    <property type="term" value="F:antiporter activity"/>
    <property type="evidence" value="ECO:0007669"/>
    <property type="project" value="InterPro"/>
</dbReference>
<dbReference type="Gene3D" id="1.10.1140.10">
    <property type="entry name" value="Bovine Mitochondrial F1-atpase, Atp Synthase Beta Chain, Chain D, domain 3"/>
    <property type="match status" value="1"/>
</dbReference>
<evidence type="ECO:0000256" key="2">
    <source>
        <dbReference type="ARBA" id="ARBA00008936"/>
    </source>
</evidence>
<keyword evidence="8 11" id="KW-1133">Transmembrane helix</keyword>
<feature type="transmembrane region" description="Helical" evidence="11">
    <location>
        <begin position="296"/>
        <end position="318"/>
    </location>
</feature>
<dbReference type="InterPro" id="IPR002528">
    <property type="entry name" value="MATE_fam"/>
</dbReference>
<keyword evidence="7" id="KW-0067">ATP-binding</keyword>
<feature type="transmembrane region" description="Helical" evidence="11">
    <location>
        <begin position="408"/>
        <end position="431"/>
    </location>
</feature>
<feature type="transmembrane region" description="Helical" evidence="11">
    <location>
        <begin position="376"/>
        <end position="396"/>
    </location>
</feature>
<evidence type="ECO:0000256" key="8">
    <source>
        <dbReference type="ARBA" id="ARBA00022989"/>
    </source>
</evidence>
<feature type="transmembrane region" description="Helical" evidence="11">
    <location>
        <begin position="255"/>
        <end position="275"/>
    </location>
</feature>
<keyword evidence="5 11" id="KW-0812">Transmembrane</keyword>
<dbReference type="SUPFAM" id="SSF47917">
    <property type="entry name" value="C-terminal domain of alpha and beta subunits of F1 ATP synthase"/>
    <property type="match status" value="1"/>
</dbReference>
<evidence type="ECO:0000256" key="4">
    <source>
        <dbReference type="ARBA" id="ARBA00022448"/>
    </source>
</evidence>
<name>A0A218XMX1_PUNGR</name>
<feature type="transmembrane region" description="Helical" evidence="11">
    <location>
        <begin position="75"/>
        <end position="100"/>
    </location>
</feature>
<evidence type="ECO:0000256" key="6">
    <source>
        <dbReference type="ARBA" id="ARBA00022741"/>
    </source>
</evidence>
<protein>
    <recommendedName>
        <fullName evidence="11">Protein DETOXIFICATION</fullName>
    </recommendedName>
    <alternativeName>
        <fullName evidence="11">Multidrug and toxic compound extrusion protein</fullName>
    </alternativeName>
</protein>
<dbReference type="GO" id="GO:0042910">
    <property type="term" value="F:xenobiotic transmembrane transporter activity"/>
    <property type="evidence" value="ECO:0007669"/>
    <property type="project" value="InterPro"/>
</dbReference>
<keyword evidence="9" id="KW-0406">Ion transport</keyword>
<feature type="transmembrane region" description="Helical" evidence="11">
    <location>
        <begin position="224"/>
        <end position="243"/>
    </location>
</feature>
<keyword evidence="4" id="KW-0813">Transport</keyword>
<dbReference type="PANTHER" id="PTHR11206">
    <property type="entry name" value="MULTIDRUG RESISTANCE PROTEIN"/>
    <property type="match status" value="1"/>
</dbReference>
<gene>
    <name evidence="12" type="ORF">CDL15_Pgr011088</name>
</gene>
<evidence type="ECO:0000256" key="11">
    <source>
        <dbReference type="RuleBase" id="RU004914"/>
    </source>
</evidence>
<comment type="caution">
    <text evidence="12">The sequence shown here is derived from an EMBL/GenBank/DDBJ whole genome shotgun (WGS) entry which is preliminary data.</text>
</comment>
<dbReference type="InterPro" id="IPR045069">
    <property type="entry name" value="MATE_euk"/>
</dbReference>
<evidence type="ECO:0000313" key="12">
    <source>
        <dbReference type="EMBL" id="OWM86264.1"/>
    </source>
</evidence>
<dbReference type="AlphaFoldDB" id="A0A218XMX1"/>
<reference evidence="13" key="1">
    <citation type="journal article" date="2017" name="Plant J.">
        <title>The pomegranate (Punica granatum L.) genome and the genomics of punicalagin biosynthesis.</title>
        <authorList>
            <person name="Qin G."/>
            <person name="Xu C."/>
            <person name="Ming R."/>
            <person name="Tang H."/>
            <person name="Guyot R."/>
            <person name="Kramer E.M."/>
            <person name="Hu Y."/>
            <person name="Yi X."/>
            <person name="Qi Y."/>
            <person name="Xu X."/>
            <person name="Gao Z."/>
            <person name="Pan H."/>
            <person name="Jian J."/>
            <person name="Tian Y."/>
            <person name="Yue Z."/>
            <person name="Xu Y."/>
        </authorList>
    </citation>
    <scope>NUCLEOTIDE SEQUENCE [LARGE SCALE GENOMIC DNA]</scope>
    <source>
        <strain evidence="13">cv. Dabenzi</strain>
    </source>
</reference>
<keyword evidence="6" id="KW-0547">Nucleotide-binding</keyword>
<feature type="transmembrane region" description="Helical" evidence="11">
    <location>
        <begin position="343"/>
        <end position="364"/>
    </location>
</feature>
<sequence length="561" mass="61081">MGTREIDTVIAMGDTEKANDTEKNVQGINRGQEEVAHKEDDIHGSVAPAEAAAAEDSQTSWKRRMSSFTEEVKRVGYLAGPIVAVSFSQYALQVVALMMVGHLGELALSSTAIAVTLFGSTGICIFLGMAGALETLCGQAYGAEQFHVLGTQTQTAIFCLNFCCLPLCLLWLNVEKLLIVTGQDPSISHAAGKFVKLLIPSFFASATLQPLIRFFQMQSLVGPLLVSSIGTLLFHIPICWILVFKSGLGNLGAALAMNISYWVNVVFLMLYIKFLSVCKTTWVPISTKVFSGVGHFLRLAVPSALMVCLSIIGTLFTIPSGLGAAGRHVLGHIFSNDKEVRDYVTRMVPLVCLSVILDSFQGALSGIARGCGWQNIGAFVNFGAYYFCGIPIALILSFKVKMKGMGLWIGIQSGAFVQTLLLTIITICINWERQARKARERIFEGSSSADSDEDHYNTARGVQKVLSNYKDLQDNEINKLTVAHARKIQHFRSQPFHVAEVFMGAPGKYMELKESIKSFQGVQQGVLDGKYDDLSEQSFYTVGGIKAVIAKAEKIARESAP</sequence>
<accession>A0A218XMX1</accession>
<evidence type="ECO:0000256" key="7">
    <source>
        <dbReference type="ARBA" id="ARBA00022840"/>
    </source>
</evidence>
<evidence type="ECO:0000256" key="9">
    <source>
        <dbReference type="ARBA" id="ARBA00023065"/>
    </source>
</evidence>
<evidence type="ECO:0000256" key="5">
    <source>
        <dbReference type="ARBA" id="ARBA00022692"/>
    </source>
</evidence>
<comment type="similarity">
    <text evidence="2">Belongs to the ATPase alpha/beta chains family.</text>
</comment>
<comment type="similarity">
    <text evidence="3 11">Belongs to the multi antimicrobial extrusion (MATE) (TC 2.A.66.1) family.</text>
</comment>
<comment type="subcellular location">
    <subcellularLocation>
        <location evidence="1">Membrane</location>
        <topology evidence="1">Multi-pass membrane protein</topology>
    </subcellularLocation>
</comment>
<dbReference type="CDD" id="cd13132">
    <property type="entry name" value="MATE_eukaryotic"/>
    <property type="match status" value="1"/>
</dbReference>
<dbReference type="GO" id="GO:1990961">
    <property type="term" value="P:xenobiotic detoxification by transmembrane export across the plasma membrane"/>
    <property type="evidence" value="ECO:0007669"/>
    <property type="project" value="InterPro"/>
</dbReference>
<dbReference type="EMBL" id="MTKT01001090">
    <property type="protein sequence ID" value="OWM86264.1"/>
    <property type="molecule type" value="Genomic_DNA"/>
</dbReference>